<sequence length="945" mass="103039">MNGYKSKVLAILGAAWLLAGAVVMAAEPAPAASANAVDKTVDKTVDKESAQARAAFYLQDPVPAWITPANVATHKADAKATDPKVYILADTQMQAGAAPAYYVHRAEQINSTTELENAGRLEIEFIPDYQQLHLHGLRIWREGKLLDRTQSAHIRFLQREDGLEQSQMYSGAVTVSILINDLRVGDTLEYEYTVTGQNPVFGGQFVENSGWGDSAPVQWRRVILRSPVATPIYWRYLSDNSIAAPKPTETVAGGWRTQIFQARNLPAIRSEGDLPPDYIVAGWLQFSAFADWNGVAKWAEGLFTVKEPLGPELQAVVARLKTLPTQEQQVVAALEIAQTDIRYFSVALGESSHRPAPPNVVYQRRYGDCKDKALFLHTLLAQLGIASRPVLLDASSQTLPQRMQPSPLAFNHAILQVTLDGKIWYLDPTRQGQHGALANMGQTYGDARVLVVDPASTELARIAPDTTQRIDMARDEVFTLPQWDGVAQLTVTETWRGENAENMRMSVGSASASDLARFVTDPITLRYPKATLVGAPTSQDDIASNSYTLVSHFSVPELAHEEAGSWQVAFDASNFRHTFTRLATAVRTMPFVVGGNAPEHLHYSVQVTLPSEVAGQVDPVVTSLHRKLFNYDATYSMRGNVARQVEDLVLTSANGEAADASAFVSDLRALSQQSSDTFIIAKTDLAGSSATAKGDPIQQQIATRSQRLVDNISKAIAGGKLGSDDLAAAYCFRAAAYRDLGQGKAADSDMALAQKLGASAPVALRCRTEYDFNGGRFQQAIESSSREISLGGTAPRLYYSRAVAQYFNGNATAALADVNRGLQQADGITDPYDQIWAAWLLKRQHLPLPNALAAKADVNQDWPAPVLALFAGKATPEQVLNAAQSKAGLEGRMASTEASFYVGEFYLAQGDTDRARTLFEQSRQQGVTNFYEYAMSGFELKQLQR</sequence>
<keyword evidence="3" id="KW-0449">Lipoprotein</keyword>
<evidence type="ECO:0000313" key="3">
    <source>
        <dbReference type="EMBL" id="KPC54642.1"/>
    </source>
</evidence>
<comment type="caution">
    <text evidence="3">The sequence shown here is derived from an EMBL/GenBank/DDBJ whole genome shotgun (WGS) entry which is preliminary data.</text>
</comment>
<dbReference type="SUPFAM" id="SSF54001">
    <property type="entry name" value="Cysteine proteinases"/>
    <property type="match status" value="1"/>
</dbReference>
<dbReference type="STRING" id="857265.WG78_03685"/>
<protein>
    <submittedName>
        <fullName evidence="3">Lipoprotein NlpI</fullName>
    </submittedName>
</protein>
<dbReference type="Gene3D" id="3.10.620.30">
    <property type="match status" value="1"/>
</dbReference>
<feature type="signal peptide" evidence="1">
    <location>
        <begin position="1"/>
        <end position="25"/>
    </location>
</feature>
<name>A0A0N0GQC1_9NEIS</name>
<dbReference type="OrthoDB" id="8595007at2"/>
<organism evidence="3 4">
    <name type="scientific">Amantichitinum ursilacus</name>
    <dbReference type="NCBI Taxonomy" id="857265"/>
    <lineage>
        <taxon>Bacteria</taxon>
        <taxon>Pseudomonadati</taxon>
        <taxon>Pseudomonadota</taxon>
        <taxon>Betaproteobacteria</taxon>
        <taxon>Neisseriales</taxon>
        <taxon>Chitinibacteraceae</taxon>
        <taxon>Amantichitinum</taxon>
    </lineage>
</organism>
<feature type="domain" description="DUF3857" evidence="2">
    <location>
        <begin position="101"/>
        <end position="268"/>
    </location>
</feature>
<accession>A0A0N0GQC1</accession>
<dbReference type="RefSeq" id="WP_053936425.1">
    <property type="nucleotide sequence ID" value="NZ_LAQT01000002.1"/>
</dbReference>
<evidence type="ECO:0000313" key="4">
    <source>
        <dbReference type="Proteomes" id="UP000037939"/>
    </source>
</evidence>
<reference evidence="3 4" key="1">
    <citation type="submission" date="2015-07" db="EMBL/GenBank/DDBJ databases">
        <title>Draft genome sequence of the Amantichitinum ursilacus IGB-41, a new chitin-degrading bacterium.</title>
        <authorList>
            <person name="Kirstahler P."/>
            <person name="Guenther M."/>
            <person name="Grumaz C."/>
            <person name="Rupp S."/>
            <person name="Zibek S."/>
            <person name="Sohn K."/>
        </authorList>
    </citation>
    <scope>NUCLEOTIDE SEQUENCE [LARGE SCALE GENOMIC DNA]</scope>
    <source>
        <strain evidence="3 4">IGB-41</strain>
    </source>
</reference>
<dbReference type="Gene3D" id="1.25.40.10">
    <property type="entry name" value="Tetratricopeptide repeat domain"/>
    <property type="match status" value="1"/>
</dbReference>
<dbReference type="AlphaFoldDB" id="A0A0N0GQC1"/>
<dbReference type="SUPFAM" id="SSF48452">
    <property type="entry name" value="TPR-like"/>
    <property type="match status" value="1"/>
</dbReference>
<proteinExistence type="predicted"/>
<dbReference type="Proteomes" id="UP000037939">
    <property type="component" value="Unassembled WGS sequence"/>
</dbReference>
<keyword evidence="1" id="KW-0732">Signal</keyword>
<feature type="chain" id="PRO_5005849794" evidence="1">
    <location>
        <begin position="26"/>
        <end position="945"/>
    </location>
</feature>
<dbReference type="InterPro" id="IPR011990">
    <property type="entry name" value="TPR-like_helical_dom_sf"/>
</dbReference>
<dbReference type="EMBL" id="LAQT01000002">
    <property type="protein sequence ID" value="KPC54642.1"/>
    <property type="molecule type" value="Genomic_DNA"/>
</dbReference>
<dbReference type="InterPro" id="IPR038765">
    <property type="entry name" value="Papain-like_cys_pep_sf"/>
</dbReference>
<dbReference type="Gene3D" id="2.60.40.3140">
    <property type="match status" value="1"/>
</dbReference>
<keyword evidence="4" id="KW-1185">Reference proteome</keyword>
<evidence type="ECO:0000256" key="1">
    <source>
        <dbReference type="SAM" id="SignalP"/>
    </source>
</evidence>
<dbReference type="InterPro" id="IPR024618">
    <property type="entry name" value="DUF3857"/>
</dbReference>
<gene>
    <name evidence="3" type="primary">nlpI</name>
    <name evidence="3" type="ORF">WG78_03685</name>
</gene>
<evidence type="ECO:0000259" key="2">
    <source>
        <dbReference type="Pfam" id="PF12969"/>
    </source>
</evidence>
<dbReference type="Pfam" id="PF12969">
    <property type="entry name" value="DUF3857"/>
    <property type="match status" value="1"/>
</dbReference>